<dbReference type="EMBL" id="LBUX01000026">
    <property type="protein sequence ID" value="KKQ73757.1"/>
    <property type="molecule type" value="Genomic_DNA"/>
</dbReference>
<comment type="similarity">
    <text evidence="1">Belongs to the HicA mRNA interferase family.</text>
</comment>
<protein>
    <recommendedName>
        <fullName evidence="10">YcfA family protein</fullName>
    </recommendedName>
</protein>
<keyword evidence="6" id="KW-0694">RNA-binding</keyword>
<dbReference type="Gene3D" id="3.30.920.30">
    <property type="entry name" value="Hypothetical protein"/>
    <property type="match status" value="1"/>
</dbReference>
<evidence type="ECO:0000256" key="1">
    <source>
        <dbReference type="ARBA" id="ARBA00006620"/>
    </source>
</evidence>
<keyword evidence="4" id="KW-0255">Endonuclease</keyword>
<dbReference type="GO" id="GO:0003729">
    <property type="term" value="F:mRNA binding"/>
    <property type="evidence" value="ECO:0007669"/>
    <property type="project" value="InterPro"/>
</dbReference>
<dbReference type="SUPFAM" id="SSF54786">
    <property type="entry name" value="YcfA/nrd intein domain"/>
    <property type="match status" value="1"/>
</dbReference>
<evidence type="ECO:0000256" key="4">
    <source>
        <dbReference type="ARBA" id="ARBA00022759"/>
    </source>
</evidence>
<dbReference type="AlphaFoldDB" id="A0A0G0K4N7"/>
<evidence type="ECO:0000256" key="2">
    <source>
        <dbReference type="ARBA" id="ARBA00022649"/>
    </source>
</evidence>
<comment type="caution">
    <text evidence="8">The sequence shown here is derived from an EMBL/GenBank/DDBJ whole genome shotgun (WGS) entry which is preliminary data.</text>
</comment>
<evidence type="ECO:0000313" key="8">
    <source>
        <dbReference type="EMBL" id="KKQ73757.1"/>
    </source>
</evidence>
<dbReference type="Proteomes" id="UP000034498">
    <property type="component" value="Unassembled WGS sequence"/>
</dbReference>
<accession>A0A0G0K4N7</accession>
<dbReference type="InterPro" id="IPR012933">
    <property type="entry name" value="HicA_mRNA_interferase"/>
</dbReference>
<evidence type="ECO:0000313" key="9">
    <source>
        <dbReference type="Proteomes" id="UP000034498"/>
    </source>
</evidence>
<dbReference type="GO" id="GO:0016787">
    <property type="term" value="F:hydrolase activity"/>
    <property type="evidence" value="ECO:0007669"/>
    <property type="project" value="UniProtKB-KW"/>
</dbReference>
<evidence type="ECO:0000256" key="7">
    <source>
        <dbReference type="ARBA" id="ARBA00023016"/>
    </source>
</evidence>
<evidence type="ECO:0008006" key="10">
    <source>
        <dbReference type="Google" id="ProtNLM"/>
    </source>
</evidence>
<dbReference type="InterPro" id="IPR038570">
    <property type="entry name" value="HicA_sf"/>
</dbReference>
<sequence>MPRIPTFKPKEVIKILEKAGFKFVRQKGSHRIYLKNNRAVTVPYHNKDIRKGTLGAVSQFNIIYLV</sequence>
<keyword evidence="2" id="KW-1277">Toxin-antitoxin system</keyword>
<reference evidence="8 9" key="1">
    <citation type="journal article" date="2015" name="Nature">
        <title>rRNA introns, odd ribosomes, and small enigmatic genomes across a large radiation of phyla.</title>
        <authorList>
            <person name="Brown C.T."/>
            <person name="Hug L.A."/>
            <person name="Thomas B.C."/>
            <person name="Sharon I."/>
            <person name="Castelle C.J."/>
            <person name="Singh A."/>
            <person name="Wilkins M.J."/>
            <person name="Williams K.H."/>
            <person name="Banfield J.F."/>
        </authorList>
    </citation>
    <scope>NUCLEOTIDE SEQUENCE [LARGE SCALE GENOMIC DNA]</scope>
</reference>
<keyword evidence="5" id="KW-0378">Hydrolase</keyword>
<dbReference type="GO" id="GO:0004519">
    <property type="term" value="F:endonuclease activity"/>
    <property type="evidence" value="ECO:0007669"/>
    <property type="project" value="UniProtKB-KW"/>
</dbReference>
<gene>
    <name evidence="8" type="ORF">US94_C0026G0004</name>
</gene>
<proteinExistence type="inferred from homology"/>
<dbReference type="Pfam" id="PF07927">
    <property type="entry name" value="HicA_toxin"/>
    <property type="match status" value="1"/>
</dbReference>
<evidence type="ECO:0000256" key="3">
    <source>
        <dbReference type="ARBA" id="ARBA00022722"/>
    </source>
</evidence>
<evidence type="ECO:0000256" key="6">
    <source>
        <dbReference type="ARBA" id="ARBA00022884"/>
    </source>
</evidence>
<dbReference type="STRING" id="1618336.US94_C0026G0004"/>
<organism evidence="8 9">
    <name type="scientific">Berkelbacteria bacterium GW2011_GWB1_38_5</name>
    <dbReference type="NCBI Taxonomy" id="1618336"/>
    <lineage>
        <taxon>Bacteria</taxon>
        <taxon>Candidatus Berkelbacteria</taxon>
    </lineage>
</organism>
<evidence type="ECO:0000256" key="5">
    <source>
        <dbReference type="ARBA" id="ARBA00022801"/>
    </source>
</evidence>
<name>A0A0G0K4N7_9BACT</name>
<keyword evidence="7" id="KW-0346">Stress response</keyword>
<keyword evidence="3" id="KW-0540">Nuclease</keyword>